<dbReference type="InterPro" id="IPR038731">
    <property type="entry name" value="RgtA/B/C-like"/>
</dbReference>
<feature type="transmembrane region" description="Helical" evidence="1">
    <location>
        <begin position="30"/>
        <end position="48"/>
    </location>
</feature>
<keyword evidence="1" id="KW-0812">Transmembrane</keyword>
<proteinExistence type="predicted"/>
<feature type="transmembrane region" description="Helical" evidence="1">
    <location>
        <begin position="322"/>
        <end position="339"/>
    </location>
</feature>
<gene>
    <name evidence="3" type="ORF">A2989_02685</name>
</gene>
<name>A0A1F4ZBA6_9BACT</name>
<feature type="transmembrane region" description="Helical" evidence="1">
    <location>
        <begin position="7"/>
        <end position="24"/>
    </location>
</feature>
<dbReference type="STRING" id="1797259.A2989_02685"/>
<evidence type="ECO:0000256" key="1">
    <source>
        <dbReference type="SAM" id="Phobius"/>
    </source>
</evidence>
<sequence length="567" mass="64332">MTPHLQAFVNLAIASITFLTLYALSLRFKIPQVITLLFLSLLPLYSLLNKGTFESGDLSINVVKSMIFYKSLSEGNLIPRWAGDLNAKYGYPLFIFTYPLPYYTVSLFHGLGFSFISSVKASMAAYFLLSGLAFYLFARHKFGNRVGLISSIFYLFAPYHLINLHFRVALGELAAFVFVPLSAFLAELVLEKRQAKYTLFLGISLAFLILSHQAISLVSLPLLALYCFIKSRRFVILPFVLALSLSAYYWIPVIFESKYTHQPESAKTVAFWPLSSYFYSPWRYGWLFQGHFGELVFPIGYIHLPLIGIASYLILKNKNRDTTFWLISFVLLFILMQKFSSPLWQAIPFLSNFQFSYRLMVILSFISALLVGHVFAAVRIPTSLQKALLFIVVITTVLNWSSRKFLPEVTDETLARYLPLATAREEGFSPASPTWTPKDNPWQFQIPLAPAEILEGIGTIIPLTRTSTSHTYDVIAQIPIKIKENTLYFPGWQLYVNDKPSPLPSPSPQSQGIVEFSINPGYHKIALKFVDTPVRLFAKTLSKLSLALVLLTLFHSSRLNLFSKNRD</sequence>
<feature type="transmembrane region" description="Helical" evidence="1">
    <location>
        <begin position="197"/>
        <end position="215"/>
    </location>
</feature>
<protein>
    <recommendedName>
        <fullName evidence="2">Glycosyltransferase RgtA/B/C/D-like domain-containing protein</fullName>
    </recommendedName>
</protein>
<feature type="transmembrane region" description="Helical" evidence="1">
    <location>
        <begin position="359"/>
        <end position="380"/>
    </location>
</feature>
<feature type="transmembrane region" description="Helical" evidence="1">
    <location>
        <begin position="267"/>
        <end position="284"/>
    </location>
</feature>
<comment type="caution">
    <text evidence="3">The sequence shown here is derived from an EMBL/GenBank/DDBJ whole genome shotgun (WGS) entry which is preliminary data.</text>
</comment>
<feature type="transmembrane region" description="Helical" evidence="1">
    <location>
        <begin position="115"/>
        <end position="138"/>
    </location>
</feature>
<feature type="transmembrane region" description="Helical" evidence="1">
    <location>
        <begin position="296"/>
        <end position="315"/>
    </location>
</feature>
<dbReference type="AlphaFoldDB" id="A0A1F4ZBA6"/>
<feature type="transmembrane region" description="Helical" evidence="1">
    <location>
        <begin position="89"/>
        <end position="109"/>
    </location>
</feature>
<dbReference type="Pfam" id="PF13231">
    <property type="entry name" value="PMT_2"/>
    <property type="match status" value="1"/>
</dbReference>
<keyword evidence="1" id="KW-0472">Membrane</keyword>
<feature type="transmembrane region" description="Helical" evidence="1">
    <location>
        <begin position="145"/>
        <end position="162"/>
    </location>
</feature>
<feature type="transmembrane region" description="Helical" evidence="1">
    <location>
        <begin position="235"/>
        <end position="255"/>
    </location>
</feature>
<accession>A0A1F4ZBA6</accession>
<feature type="transmembrane region" description="Helical" evidence="1">
    <location>
        <begin position="168"/>
        <end position="190"/>
    </location>
</feature>
<reference evidence="3 4" key="1">
    <citation type="journal article" date="2016" name="Nat. Commun.">
        <title>Thousands of microbial genomes shed light on interconnected biogeochemical processes in an aquifer system.</title>
        <authorList>
            <person name="Anantharaman K."/>
            <person name="Brown C.T."/>
            <person name="Hug L.A."/>
            <person name="Sharon I."/>
            <person name="Castelle C.J."/>
            <person name="Probst A.J."/>
            <person name="Thomas B.C."/>
            <person name="Singh A."/>
            <person name="Wilkins M.J."/>
            <person name="Karaoz U."/>
            <person name="Brodie E.L."/>
            <person name="Williams K.H."/>
            <person name="Hubbard S.S."/>
            <person name="Banfield J.F."/>
        </authorList>
    </citation>
    <scope>NUCLEOTIDE SEQUENCE [LARGE SCALE GENOMIC DNA]</scope>
</reference>
<keyword evidence="1" id="KW-1133">Transmembrane helix</keyword>
<dbReference type="EMBL" id="MEXN01000006">
    <property type="protein sequence ID" value="OGD03508.1"/>
    <property type="molecule type" value="Genomic_DNA"/>
</dbReference>
<feature type="domain" description="Glycosyltransferase RgtA/B/C/D-like" evidence="2">
    <location>
        <begin position="99"/>
        <end position="238"/>
    </location>
</feature>
<organism evidence="3 4">
    <name type="scientific">Candidatus Amesbacteria bacterium RIFCSPLOWO2_01_FULL_48_25</name>
    <dbReference type="NCBI Taxonomy" id="1797259"/>
    <lineage>
        <taxon>Bacteria</taxon>
        <taxon>Candidatus Amesiibacteriota</taxon>
    </lineage>
</organism>
<evidence type="ECO:0000313" key="4">
    <source>
        <dbReference type="Proteomes" id="UP000177080"/>
    </source>
</evidence>
<dbReference type="Proteomes" id="UP000177080">
    <property type="component" value="Unassembled WGS sequence"/>
</dbReference>
<evidence type="ECO:0000259" key="2">
    <source>
        <dbReference type="Pfam" id="PF13231"/>
    </source>
</evidence>
<evidence type="ECO:0000313" key="3">
    <source>
        <dbReference type="EMBL" id="OGD03508.1"/>
    </source>
</evidence>